<sequence>MVDIADGEKSGRRRRTNNLKKRRSRVKEEEKKKKIAFGPSASTGPVIANETSAAIRVTYRREREKERERKGVEEKSDPRIKAEAVANERQRLFLEQQLQQFSRSEKQGGQPPHPPEQSCARMRRFRATPLDLRLVSSLTPLPRFDNRL</sequence>
<evidence type="ECO:0000256" key="1">
    <source>
        <dbReference type="SAM" id="MobiDB-lite"/>
    </source>
</evidence>
<reference evidence="2 3" key="1">
    <citation type="submission" date="2019-05" db="EMBL/GenBank/DDBJ databases">
        <title>Another draft genome of Portunus trituberculatus and its Hox gene families provides insights of decapod evolution.</title>
        <authorList>
            <person name="Jeong J.-H."/>
            <person name="Song I."/>
            <person name="Kim S."/>
            <person name="Choi T."/>
            <person name="Kim D."/>
            <person name="Ryu S."/>
            <person name="Kim W."/>
        </authorList>
    </citation>
    <scope>NUCLEOTIDE SEQUENCE [LARGE SCALE GENOMIC DNA]</scope>
    <source>
        <tissue evidence="2">Muscle</tissue>
    </source>
</reference>
<evidence type="ECO:0000313" key="2">
    <source>
        <dbReference type="EMBL" id="MPC31224.1"/>
    </source>
</evidence>
<comment type="caution">
    <text evidence="2">The sequence shown here is derived from an EMBL/GenBank/DDBJ whole genome shotgun (WGS) entry which is preliminary data.</text>
</comment>
<feature type="compositionally biased region" description="Basic and acidic residues" evidence="1">
    <location>
        <begin position="59"/>
        <end position="82"/>
    </location>
</feature>
<dbReference type="AlphaFoldDB" id="A0A5B7EEX5"/>
<feature type="compositionally biased region" description="Basic residues" evidence="1">
    <location>
        <begin position="11"/>
        <end position="25"/>
    </location>
</feature>
<protein>
    <submittedName>
        <fullName evidence="2">Uncharacterized protein</fullName>
    </submittedName>
</protein>
<organism evidence="2 3">
    <name type="scientific">Portunus trituberculatus</name>
    <name type="common">Swimming crab</name>
    <name type="synonym">Neptunus trituberculatus</name>
    <dbReference type="NCBI Taxonomy" id="210409"/>
    <lineage>
        <taxon>Eukaryota</taxon>
        <taxon>Metazoa</taxon>
        <taxon>Ecdysozoa</taxon>
        <taxon>Arthropoda</taxon>
        <taxon>Crustacea</taxon>
        <taxon>Multicrustacea</taxon>
        <taxon>Malacostraca</taxon>
        <taxon>Eumalacostraca</taxon>
        <taxon>Eucarida</taxon>
        <taxon>Decapoda</taxon>
        <taxon>Pleocyemata</taxon>
        <taxon>Brachyura</taxon>
        <taxon>Eubrachyura</taxon>
        <taxon>Portunoidea</taxon>
        <taxon>Portunidae</taxon>
        <taxon>Portuninae</taxon>
        <taxon>Portunus</taxon>
    </lineage>
</organism>
<feature type="compositionally biased region" description="Basic and acidic residues" evidence="1">
    <location>
        <begin position="1"/>
        <end position="10"/>
    </location>
</feature>
<evidence type="ECO:0000313" key="3">
    <source>
        <dbReference type="Proteomes" id="UP000324222"/>
    </source>
</evidence>
<name>A0A5B7EEX5_PORTR</name>
<feature type="region of interest" description="Disordered" evidence="1">
    <location>
        <begin position="1"/>
        <end position="82"/>
    </location>
</feature>
<feature type="region of interest" description="Disordered" evidence="1">
    <location>
        <begin position="97"/>
        <end position="121"/>
    </location>
</feature>
<keyword evidence="3" id="KW-1185">Reference proteome</keyword>
<proteinExistence type="predicted"/>
<accession>A0A5B7EEX5</accession>
<dbReference type="Proteomes" id="UP000324222">
    <property type="component" value="Unassembled WGS sequence"/>
</dbReference>
<gene>
    <name evidence="2" type="ORF">E2C01_024508</name>
</gene>
<dbReference type="EMBL" id="VSRR010002393">
    <property type="protein sequence ID" value="MPC31224.1"/>
    <property type="molecule type" value="Genomic_DNA"/>
</dbReference>